<evidence type="ECO:0000313" key="2">
    <source>
        <dbReference type="EMBL" id="PIO29445.1"/>
    </source>
</evidence>
<organism evidence="2 3">
    <name type="scientific">Aquarana catesbeiana</name>
    <name type="common">American bullfrog</name>
    <name type="synonym">Rana catesbeiana</name>
    <dbReference type="NCBI Taxonomy" id="8400"/>
    <lineage>
        <taxon>Eukaryota</taxon>
        <taxon>Metazoa</taxon>
        <taxon>Chordata</taxon>
        <taxon>Craniata</taxon>
        <taxon>Vertebrata</taxon>
        <taxon>Euteleostomi</taxon>
        <taxon>Amphibia</taxon>
        <taxon>Batrachia</taxon>
        <taxon>Anura</taxon>
        <taxon>Neobatrachia</taxon>
        <taxon>Ranoidea</taxon>
        <taxon>Ranidae</taxon>
        <taxon>Aquarana</taxon>
    </lineage>
</organism>
<dbReference type="Pfam" id="PF00021">
    <property type="entry name" value="UPAR_LY6"/>
    <property type="match status" value="1"/>
</dbReference>
<protein>
    <recommendedName>
        <fullName evidence="1">UPAR/Ly6 domain-containing protein</fullName>
    </recommendedName>
</protein>
<dbReference type="AlphaFoldDB" id="A0A2G9RNV6"/>
<proteinExistence type="predicted"/>
<dbReference type="InterPro" id="IPR045860">
    <property type="entry name" value="Snake_toxin-like_sf"/>
</dbReference>
<dbReference type="EMBL" id="KV933416">
    <property type="protein sequence ID" value="PIO29445.1"/>
    <property type="molecule type" value="Genomic_DNA"/>
</dbReference>
<feature type="domain" description="UPAR/Ly6" evidence="1">
    <location>
        <begin position="12"/>
        <end position="86"/>
    </location>
</feature>
<feature type="non-terminal residue" evidence="2">
    <location>
        <position position="1"/>
    </location>
</feature>
<sequence length="109" mass="11591">LKFSALSFTGSSLECYACVKECQSPTKMACSAGNRCFTLSAKHENFNFDAKSCIPAALCNQPYGSLPPGFPSLKPSCCDSNLCNSAVTNMMSLGTAVLLPLVSLYISQF</sequence>
<keyword evidence="3" id="KW-1185">Reference proteome</keyword>
<evidence type="ECO:0000313" key="3">
    <source>
        <dbReference type="Proteomes" id="UP000228934"/>
    </source>
</evidence>
<reference evidence="3" key="1">
    <citation type="journal article" date="2017" name="Nat. Commun.">
        <title>The North American bullfrog draft genome provides insight into hormonal regulation of long noncoding RNA.</title>
        <authorList>
            <person name="Hammond S.A."/>
            <person name="Warren R.L."/>
            <person name="Vandervalk B.P."/>
            <person name="Kucuk E."/>
            <person name="Khan H."/>
            <person name="Gibb E.A."/>
            <person name="Pandoh P."/>
            <person name="Kirk H."/>
            <person name="Zhao Y."/>
            <person name="Jones M."/>
            <person name="Mungall A.J."/>
            <person name="Coope R."/>
            <person name="Pleasance S."/>
            <person name="Moore R.A."/>
            <person name="Holt R.A."/>
            <person name="Round J.M."/>
            <person name="Ohora S."/>
            <person name="Walle B.V."/>
            <person name="Veldhoen N."/>
            <person name="Helbing C.C."/>
            <person name="Birol I."/>
        </authorList>
    </citation>
    <scope>NUCLEOTIDE SEQUENCE [LARGE SCALE GENOMIC DNA]</scope>
</reference>
<dbReference type="OrthoDB" id="9624109at2759"/>
<dbReference type="InterPro" id="IPR016054">
    <property type="entry name" value="LY6_UPA_recep-like"/>
</dbReference>
<accession>A0A2G9RNV6</accession>
<evidence type="ECO:0000259" key="1">
    <source>
        <dbReference type="Pfam" id="PF00021"/>
    </source>
</evidence>
<dbReference type="SUPFAM" id="SSF57302">
    <property type="entry name" value="Snake toxin-like"/>
    <property type="match status" value="1"/>
</dbReference>
<dbReference type="Gene3D" id="2.10.60.10">
    <property type="entry name" value="CD59"/>
    <property type="match status" value="1"/>
</dbReference>
<gene>
    <name evidence="2" type="ORF">AB205_0164780</name>
</gene>
<name>A0A2G9RNV6_AQUCT</name>
<dbReference type="Proteomes" id="UP000228934">
    <property type="component" value="Unassembled WGS sequence"/>
</dbReference>